<evidence type="ECO:0000256" key="2">
    <source>
        <dbReference type="ARBA" id="ARBA00010323"/>
    </source>
</evidence>
<comment type="caution">
    <text evidence="9">The sequence shown here is derived from an EMBL/GenBank/DDBJ whole genome shotgun (WGS) entry which is preliminary data.</text>
</comment>
<dbReference type="PIRSF" id="PIRSF016636">
    <property type="entry name" value="AlgI_DltB"/>
    <property type="match status" value="1"/>
</dbReference>
<dbReference type="PANTHER" id="PTHR13285:SF18">
    <property type="entry name" value="PROTEIN-CYSTEINE N-PALMITOYLTRANSFERASE RASP"/>
    <property type="match status" value="1"/>
</dbReference>
<dbReference type="InterPro" id="IPR024194">
    <property type="entry name" value="Ac/AlaTfrase_AlgI/DltB"/>
</dbReference>
<keyword evidence="3 7" id="KW-1003">Cell membrane</keyword>
<gene>
    <name evidence="9" type="ORF">LV92_01275</name>
</gene>
<keyword evidence="6 7" id="KW-0472">Membrane</keyword>
<feature type="transmembrane region" description="Helical" evidence="8">
    <location>
        <begin position="111"/>
        <end position="131"/>
    </location>
</feature>
<feature type="transmembrane region" description="Helical" evidence="8">
    <location>
        <begin position="408"/>
        <end position="425"/>
    </location>
</feature>
<evidence type="ECO:0000313" key="9">
    <source>
        <dbReference type="EMBL" id="RAJ14156.1"/>
    </source>
</evidence>
<sequence>MVFSSALFLFIFLPFVIIGNLLLVPKFRNFFLLLSSLFFYAWGEGVILILMISSICLNYIFGLGIDYFLTKYNSRNTAKFILTIAVLTNVSFLIYYKYYGFILENIQWMGSFGNISIADIALPIGISFYTFQSLSYCIDVYRQEVSSQKNPLNLGLYISLFPQLIAGPIVRYHDIDQQITNRTIEKDVFVDGILQFVRGLVKKMIFANTAAIIADQTFAVAAENLPTSVAWIGIICYALQIYFDFSGYSDMALGLGKMFGFKFAINFDYPYISKSIQEFWRRWHISLSTWFRDYLYIPLGGSRGKKWTIYRNLIIVFLITGIWHGASWNFVIWGLFHGTFLIFERIGGKNILNKIPLIFQHFYAIVVVLFGWVFFRSETLDYSMGYFKSMFGLSKGTNYAPLAELDNFVLTILILGIIISTPIRYKAIKLINQFESDKFFSQNPIYFGFKKFAILMFMLLGFLICAMQIAGNSYNPFIYFRF</sequence>
<keyword evidence="7" id="KW-0012">Acyltransferase</keyword>
<feature type="transmembrane region" description="Helical" evidence="8">
    <location>
        <begin position="80"/>
        <end position="99"/>
    </location>
</feature>
<accession>A0A327RB08</accession>
<proteinExistence type="inferred from homology"/>
<evidence type="ECO:0000313" key="10">
    <source>
        <dbReference type="Proteomes" id="UP000249696"/>
    </source>
</evidence>
<feature type="transmembrane region" description="Helical" evidence="8">
    <location>
        <begin position="452"/>
        <end position="471"/>
    </location>
</feature>
<dbReference type="GO" id="GO:0016746">
    <property type="term" value="F:acyltransferase activity"/>
    <property type="evidence" value="ECO:0007669"/>
    <property type="project" value="UniProtKB-KW"/>
</dbReference>
<keyword evidence="10" id="KW-1185">Reference proteome</keyword>
<evidence type="ECO:0000256" key="3">
    <source>
        <dbReference type="ARBA" id="ARBA00022475"/>
    </source>
</evidence>
<feature type="transmembrane region" description="Helical" evidence="8">
    <location>
        <begin position="37"/>
        <end position="60"/>
    </location>
</feature>
<feature type="transmembrane region" description="Helical" evidence="8">
    <location>
        <begin position="6"/>
        <end position="25"/>
    </location>
</feature>
<keyword evidence="4 8" id="KW-0812">Transmembrane</keyword>
<comment type="similarity">
    <text evidence="2 7">Belongs to the membrane-bound acyltransferase family.</text>
</comment>
<evidence type="ECO:0000256" key="5">
    <source>
        <dbReference type="ARBA" id="ARBA00022989"/>
    </source>
</evidence>
<keyword evidence="7 9" id="KW-0808">Transferase</keyword>
<dbReference type="GO" id="GO:0005886">
    <property type="term" value="C:plasma membrane"/>
    <property type="evidence" value="ECO:0007669"/>
    <property type="project" value="UniProtKB-SubCell"/>
</dbReference>
<dbReference type="RefSeq" id="WP_111622787.1">
    <property type="nucleotide sequence ID" value="NZ_QLLN01000002.1"/>
</dbReference>
<evidence type="ECO:0000256" key="7">
    <source>
        <dbReference type="PIRNR" id="PIRNR016636"/>
    </source>
</evidence>
<reference evidence="9 10" key="1">
    <citation type="submission" date="2018-06" db="EMBL/GenBank/DDBJ databases">
        <title>Genomic Encyclopedia of Archaeal and Bacterial Type Strains, Phase II (KMG-II): from individual species to whole genera.</title>
        <authorList>
            <person name="Goeker M."/>
        </authorList>
    </citation>
    <scope>NUCLEOTIDE SEQUENCE [LARGE SCALE GENOMIC DNA]</scope>
    <source>
        <strain evidence="9 10">DSM 23522</strain>
    </source>
</reference>
<evidence type="ECO:0000256" key="6">
    <source>
        <dbReference type="ARBA" id="ARBA00023136"/>
    </source>
</evidence>
<dbReference type="Proteomes" id="UP000249696">
    <property type="component" value="Unassembled WGS sequence"/>
</dbReference>
<feature type="transmembrane region" description="Helical" evidence="8">
    <location>
        <begin position="313"/>
        <end position="336"/>
    </location>
</feature>
<dbReference type="InterPro" id="IPR028362">
    <property type="entry name" value="AlgI"/>
</dbReference>
<protein>
    <submittedName>
        <fullName evidence="9">Alginate O-acetyltransferase complex protein AlgI</fullName>
    </submittedName>
</protein>
<dbReference type="OrthoDB" id="9805788at2"/>
<dbReference type="InterPro" id="IPR004299">
    <property type="entry name" value="MBOAT_fam"/>
</dbReference>
<organism evidence="9 10">
    <name type="scientific">Arenibacter echinorum</name>
    <dbReference type="NCBI Taxonomy" id="440515"/>
    <lineage>
        <taxon>Bacteria</taxon>
        <taxon>Pseudomonadati</taxon>
        <taxon>Bacteroidota</taxon>
        <taxon>Flavobacteriia</taxon>
        <taxon>Flavobacteriales</taxon>
        <taxon>Flavobacteriaceae</taxon>
        <taxon>Arenibacter</taxon>
    </lineage>
</organism>
<dbReference type="PIRSF" id="PIRSF500217">
    <property type="entry name" value="AlgI"/>
    <property type="match status" value="1"/>
</dbReference>
<dbReference type="Pfam" id="PF03062">
    <property type="entry name" value="MBOAT"/>
    <property type="match status" value="1"/>
</dbReference>
<name>A0A327RB08_9FLAO</name>
<evidence type="ECO:0000256" key="4">
    <source>
        <dbReference type="ARBA" id="ARBA00022692"/>
    </source>
</evidence>
<dbReference type="AlphaFoldDB" id="A0A327RB08"/>
<keyword evidence="5 8" id="KW-1133">Transmembrane helix</keyword>
<evidence type="ECO:0000256" key="8">
    <source>
        <dbReference type="SAM" id="Phobius"/>
    </source>
</evidence>
<dbReference type="PANTHER" id="PTHR13285">
    <property type="entry name" value="ACYLTRANSFERASE"/>
    <property type="match status" value="1"/>
</dbReference>
<evidence type="ECO:0000256" key="1">
    <source>
        <dbReference type="ARBA" id="ARBA00004651"/>
    </source>
</evidence>
<comment type="subcellular location">
    <subcellularLocation>
        <location evidence="1">Cell membrane</location>
        <topology evidence="1">Multi-pass membrane protein</topology>
    </subcellularLocation>
</comment>
<dbReference type="InterPro" id="IPR051085">
    <property type="entry name" value="MB_O-acyltransferase"/>
</dbReference>
<feature type="transmembrane region" description="Helical" evidence="8">
    <location>
        <begin position="357"/>
        <end position="375"/>
    </location>
</feature>
<dbReference type="GO" id="GO:0042121">
    <property type="term" value="P:alginic acid biosynthetic process"/>
    <property type="evidence" value="ECO:0007669"/>
    <property type="project" value="InterPro"/>
</dbReference>
<dbReference type="EMBL" id="QLLN01000002">
    <property type="protein sequence ID" value="RAJ14156.1"/>
    <property type="molecule type" value="Genomic_DNA"/>
</dbReference>